<evidence type="ECO:0008006" key="4">
    <source>
        <dbReference type="Google" id="ProtNLM"/>
    </source>
</evidence>
<reference evidence="2 3" key="1">
    <citation type="submission" date="2018-02" db="EMBL/GenBank/DDBJ databases">
        <title>8 Nocardia nova and 1 Nocardia cyriacigeorgica strain used for evolution to TMP-SMX.</title>
        <authorList>
            <person name="Mehta H."/>
            <person name="Weng J."/>
            <person name="Shamoo Y."/>
        </authorList>
    </citation>
    <scope>NUCLEOTIDE SEQUENCE [LARGE SCALE GENOMIC DNA]</scope>
    <source>
        <strain evidence="2 3">MDA3139</strain>
    </source>
</reference>
<feature type="coiled-coil region" evidence="1">
    <location>
        <begin position="145"/>
        <end position="200"/>
    </location>
</feature>
<proteinExistence type="predicted"/>
<accession>A0A2S6AWX3</accession>
<comment type="caution">
    <text evidence="2">The sequence shown here is derived from an EMBL/GenBank/DDBJ whole genome shotgun (WGS) entry which is preliminary data.</text>
</comment>
<protein>
    <recommendedName>
        <fullName evidence="4">WXG100 family type VII secretion target</fullName>
    </recommendedName>
</protein>
<evidence type="ECO:0000313" key="2">
    <source>
        <dbReference type="EMBL" id="PPJ39684.1"/>
    </source>
</evidence>
<keyword evidence="1" id="KW-0175">Coiled coil</keyword>
<dbReference type="RefSeq" id="WP_104376209.1">
    <property type="nucleotide sequence ID" value="NZ_PSZC01000001.1"/>
</dbReference>
<evidence type="ECO:0000313" key="3">
    <source>
        <dbReference type="Proteomes" id="UP000239874"/>
    </source>
</evidence>
<dbReference type="OrthoDB" id="4140785at2"/>
<dbReference type="EMBL" id="PSZC01000001">
    <property type="protein sequence ID" value="PPJ39684.1"/>
    <property type="molecule type" value="Genomic_DNA"/>
</dbReference>
<dbReference type="Gene3D" id="1.10.287.1490">
    <property type="match status" value="1"/>
</dbReference>
<organism evidence="2 3">
    <name type="scientific">Nocardia nova</name>
    <dbReference type="NCBI Taxonomy" id="37330"/>
    <lineage>
        <taxon>Bacteria</taxon>
        <taxon>Bacillati</taxon>
        <taxon>Actinomycetota</taxon>
        <taxon>Actinomycetes</taxon>
        <taxon>Mycobacteriales</taxon>
        <taxon>Nocardiaceae</taxon>
        <taxon>Nocardia</taxon>
    </lineage>
</organism>
<sequence>MKAQNPYPNLGFDPVPGAPDDVSALREQINTAADAVKETNDLLNRLRNSDDDVWKGHGGDAFRAHFDSTLAQDLGYAQSSLEGAVGLLDEWHTGLVGYQESARGLETEAATARGEHARAVTALQQAQSNPDLGLAGTRFSDPDQLAAAQSRLDAATAQVRSASTAVDNCQGQINAIIQRARDLETEHDKLARRIAAELDAAAKDFAPSPPDKSIWDTICDAVKAVGKFLDEHRQGLHQILSAVAAIGGLVALITPPPIDAIGFAVGAIASAGLLALDLTDPKVRAGLMNGELDAWKTVGLDALGLAPAGGSVVAAGKVGWGALRAGDAAAEAVTAVSAGRHAAESIGMGERVGRAMYEAATHEPGLLSKGIGSATDLLGKVPGVPNSLTSALGMNQVAATVFKATGVADGTHVTVSTAEAIDLFARSKKVVSSLVAPFGGND</sequence>
<dbReference type="Proteomes" id="UP000239874">
    <property type="component" value="Unassembled WGS sequence"/>
</dbReference>
<gene>
    <name evidence="2" type="ORF">C5E45_00520</name>
</gene>
<evidence type="ECO:0000256" key="1">
    <source>
        <dbReference type="SAM" id="Coils"/>
    </source>
</evidence>
<dbReference type="AlphaFoldDB" id="A0A2S6AWX3"/>
<name>A0A2S6AWX3_9NOCA</name>